<accession>A0A1H3W0L5</accession>
<dbReference type="EMBL" id="FNQF01000001">
    <property type="protein sequence ID" value="SDZ79858.1"/>
    <property type="molecule type" value="Genomic_DNA"/>
</dbReference>
<dbReference type="Gene3D" id="3.60.21.10">
    <property type="match status" value="1"/>
</dbReference>
<dbReference type="AlphaFoldDB" id="A0A1H3W0L5"/>
<dbReference type="STRING" id="908615.SAMN05421540_101341"/>
<dbReference type="InterPro" id="IPR029052">
    <property type="entry name" value="Metallo-depent_PP-like"/>
</dbReference>
<dbReference type="Proteomes" id="UP000198820">
    <property type="component" value="Unassembled WGS sequence"/>
</dbReference>
<dbReference type="GO" id="GO:0016791">
    <property type="term" value="F:phosphatase activity"/>
    <property type="evidence" value="ECO:0007669"/>
    <property type="project" value="TreeGrafter"/>
</dbReference>
<protein>
    <submittedName>
        <fullName evidence="2">Serine/threonine protein phosphatase 1</fullName>
    </submittedName>
</protein>
<dbReference type="InterPro" id="IPR004843">
    <property type="entry name" value="Calcineurin-like_PHP"/>
</dbReference>
<sequence length="246" mass="28693">MPKTYVIGDIHGGLLALKDLLQKLDLRDEDQLIFLGDYVDGWSDSAHVVSYLIQIKEELNCRFIRGNHDDLVLQWLTTDFNNEKWLQHGGESTKKTYENLDQTIIDLHINFLENLEDYIIDEQNRLFLHAGFSNMSGPKYEYHPETVYWDRTLWETALSLDPKIKKEDKIYPKRLKLFKEIYIGHTPVTRLGKTEPINAVNIWNVDTGAAFKGPLTALEINTKAFYQSKPVHEYYPDEIGRNFSKN</sequence>
<name>A0A1H3W0L5_9FLAO</name>
<gene>
    <name evidence="2" type="ORF">SAMN05421540_101341</name>
</gene>
<dbReference type="GO" id="GO:0005737">
    <property type="term" value="C:cytoplasm"/>
    <property type="evidence" value="ECO:0007669"/>
    <property type="project" value="TreeGrafter"/>
</dbReference>
<feature type="domain" description="Calcineurin-like phosphoesterase" evidence="1">
    <location>
        <begin position="3"/>
        <end position="189"/>
    </location>
</feature>
<dbReference type="Pfam" id="PF00149">
    <property type="entry name" value="Metallophos"/>
    <property type="match status" value="1"/>
</dbReference>
<dbReference type="RefSeq" id="WP_093238536.1">
    <property type="nucleotide sequence ID" value="NZ_FNQF01000001.1"/>
</dbReference>
<evidence type="ECO:0000259" key="1">
    <source>
        <dbReference type="Pfam" id="PF00149"/>
    </source>
</evidence>
<dbReference type="PANTHER" id="PTHR42850">
    <property type="entry name" value="METALLOPHOSPHOESTERASE"/>
    <property type="match status" value="1"/>
</dbReference>
<organism evidence="2 3">
    <name type="scientific">Psychroflexus halocasei</name>
    <dbReference type="NCBI Taxonomy" id="908615"/>
    <lineage>
        <taxon>Bacteria</taxon>
        <taxon>Pseudomonadati</taxon>
        <taxon>Bacteroidota</taxon>
        <taxon>Flavobacteriia</taxon>
        <taxon>Flavobacteriales</taxon>
        <taxon>Flavobacteriaceae</taxon>
        <taxon>Psychroflexus</taxon>
    </lineage>
</organism>
<evidence type="ECO:0000313" key="2">
    <source>
        <dbReference type="EMBL" id="SDZ79858.1"/>
    </source>
</evidence>
<dbReference type="SUPFAM" id="SSF56300">
    <property type="entry name" value="Metallo-dependent phosphatases"/>
    <property type="match status" value="1"/>
</dbReference>
<dbReference type="PANTHER" id="PTHR42850:SF4">
    <property type="entry name" value="ZINC-DEPENDENT ENDOPOLYPHOSPHATASE"/>
    <property type="match status" value="1"/>
</dbReference>
<dbReference type="InterPro" id="IPR050126">
    <property type="entry name" value="Ap4A_hydrolase"/>
</dbReference>
<reference evidence="2 3" key="1">
    <citation type="submission" date="2016-10" db="EMBL/GenBank/DDBJ databases">
        <authorList>
            <person name="de Groot N.N."/>
        </authorList>
    </citation>
    <scope>NUCLEOTIDE SEQUENCE [LARGE SCALE GENOMIC DNA]</scope>
    <source>
        <strain evidence="2 3">DSM 23581</strain>
    </source>
</reference>
<evidence type="ECO:0000313" key="3">
    <source>
        <dbReference type="Proteomes" id="UP000198820"/>
    </source>
</evidence>
<proteinExistence type="predicted"/>
<keyword evidence="3" id="KW-1185">Reference proteome</keyword>